<reference evidence="2 3" key="1">
    <citation type="submission" date="2012-04" db="EMBL/GenBank/DDBJ databases">
        <title>The Genome Sequence of Afipia broomeae ATCC 49717.</title>
        <authorList>
            <consortium name="The Broad Institute Genome Sequencing Platform"/>
            <person name="Earl A."/>
            <person name="Ward D."/>
            <person name="Feldgarden M."/>
            <person name="Gevers D."/>
            <person name="Huys G."/>
            <person name="Walker B."/>
            <person name="Young S.K."/>
            <person name="Zeng Q."/>
            <person name="Gargeya S."/>
            <person name="Fitzgerald M."/>
            <person name="Haas B."/>
            <person name="Abouelleil A."/>
            <person name="Alvarado L."/>
            <person name="Arachchi H.M."/>
            <person name="Berlin A."/>
            <person name="Chapman S.B."/>
            <person name="Goldberg J."/>
            <person name="Griggs A."/>
            <person name="Gujja S."/>
            <person name="Hansen M."/>
            <person name="Howarth C."/>
            <person name="Imamovic A."/>
            <person name="Larimer J."/>
            <person name="McCowen C."/>
            <person name="Montmayeur A."/>
            <person name="Murphy C."/>
            <person name="Neiman D."/>
            <person name="Pearson M."/>
            <person name="Priest M."/>
            <person name="Roberts A."/>
            <person name="Saif S."/>
            <person name="Shea T."/>
            <person name="Sisk P."/>
            <person name="Sykes S."/>
            <person name="Wortman J."/>
            <person name="Nusbaum C."/>
            <person name="Birren B."/>
        </authorList>
    </citation>
    <scope>NUCLEOTIDE SEQUENCE [LARGE SCALE GENOMIC DNA]</scope>
    <source>
        <strain evidence="2 3">ATCC 49717</strain>
    </source>
</reference>
<dbReference type="Proteomes" id="UP000001096">
    <property type="component" value="Unassembled WGS sequence"/>
</dbReference>
<evidence type="ECO:0000313" key="3">
    <source>
        <dbReference type="Proteomes" id="UP000001096"/>
    </source>
</evidence>
<proteinExistence type="predicted"/>
<evidence type="ECO:0000259" key="1">
    <source>
        <dbReference type="PROSITE" id="PS51725"/>
    </source>
</evidence>
<dbReference type="InterPro" id="IPR011008">
    <property type="entry name" value="Dimeric_a/b-barrel"/>
</dbReference>
<dbReference type="AlphaFoldDB" id="K8PFB1"/>
<dbReference type="PATRIC" id="fig|883078.3.peg.2132"/>
<keyword evidence="3" id="KW-1185">Reference proteome</keyword>
<dbReference type="Pfam" id="PF03992">
    <property type="entry name" value="ABM"/>
    <property type="match status" value="1"/>
</dbReference>
<dbReference type="SUPFAM" id="SSF54909">
    <property type="entry name" value="Dimeric alpha+beta barrel"/>
    <property type="match status" value="1"/>
</dbReference>
<accession>K8PFB1</accession>
<feature type="domain" description="ABM" evidence="1">
    <location>
        <begin position="2"/>
        <end position="93"/>
    </location>
</feature>
<dbReference type="eggNOG" id="COG2329">
    <property type="taxonomic scope" value="Bacteria"/>
</dbReference>
<comment type="caution">
    <text evidence="2">The sequence shown here is derived from an EMBL/GenBank/DDBJ whole genome shotgun (WGS) entry which is preliminary data.</text>
</comment>
<name>K8PFB1_9BRAD</name>
<dbReference type="InterPro" id="IPR007138">
    <property type="entry name" value="ABM_dom"/>
</dbReference>
<dbReference type="HOGENOM" id="CLU_156590_2_0_5"/>
<organism evidence="2 3">
    <name type="scientific">Afipia broomeae ATCC 49717</name>
    <dbReference type="NCBI Taxonomy" id="883078"/>
    <lineage>
        <taxon>Bacteria</taxon>
        <taxon>Pseudomonadati</taxon>
        <taxon>Pseudomonadota</taxon>
        <taxon>Alphaproteobacteria</taxon>
        <taxon>Hyphomicrobiales</taxon>
        <taxon>Nitrobacteraceae</taxon>
        <taxon>Afipia</taxon>
    </lineage>
</organism>
<protein>
    <recommendedName>
        <fullName evidence="1">ABM domain-containing protein</fullName>
    </recommendedName>
</protein>
<sequence length="98" mass="11401">MITEIAQIEVKPGSEKDFEAAVAKAESIFKRCKGWKSFELHRSIEKPSRYRLHIKWETLENHTVDFRESSNFQEWRALVGPHFASPPEVEHTNTVASF</sequence>
<dbReference type="PANTHER" id="PTHR34474">
    <property type="entry name" value="SIGNAL TRANSDUCTION PROTEIN TRAP"/>
    <property type="match status" value="1"/>
</dbReference>
<evidence type="ECO:0000313" key="2">
    <source>
        <dbReference type="EMBL" id="EKS38235.1"/>
    </source>
</evidence>
<gene>
    <name evidence="2" type="ORF">HMPREF9695_02075</name>
</gene>
<dbReference type="RefSeq" id="WP_006020794.1">
    <property type="nucleotide sequence ID" value="NZ_KB375282.1"/>
</dbReference>
<dbReference type="InterPro" id="IPR050404">
    <property type="entry name" value="Heme-degrading_MO"/>
</dbReference>
<dbReference type="PANTHER" id="PTHR34474:SF2">
    <property type="entry name" value="SIGNAL TRANSDUCTION PROTEIN TRAP"/>
    <property type="match status" value="1"/>
</dbReference>
<dbReference type="PROSITE" id="PS51725">
    <property type="entry name" value="ABM"/>
    <property type="match status" value="1"/>
</dbReference>
<dbReference type="EMBL" id="AGWX01000003">
    <property type="protein sequence ID" value="EKS38235.1"/>
    <property type="molecule type" value="Genomic_DNA"/>
</dbReference>
<dbReference type="Gene3D" id="3.30.70.100">
    <property type="match status" value="1"/>
</dbReference>